<feature type="transmembrane region" description="Helical" evidence="1">
    <location>
        <begin position="34"/>
        <end position="51"/>
    </location>
</feature>
<proteinExistence type="predicted"/>
<accession>A0A645BJ46</accession>
<dbReference type="InterPro" id="IPR014509">
    <property type="entry name" value="YjdF-like"/>
</dbReference>
<feature type="transmembrane region" description="Helical" evidence="1">
    <location>
        <begin position="93"/>
        <end position="110"/>
    </location>
</feature>
<keyword evidence="1" id="KW-1133">Transmembrane helix</keyword>
<gene>
    <name evidence="2" type="ORF">SDC9_112273</name>
</gene>
<keyword evidence="1" id="KW-0472">Membrane</keyword>
<dbReference type="Pfam" id="PF09997">
    <property type="entry name" value="DUF2238"/>
    <property type="match status" value="1"/>
</dbReference>
<feature type="transmembrane region" description="Helical" evidence="1">
    <location>
        <begin position="63"/>
        <end position="81"/>
    </location>
</feature>
<dbReference type="AlphaFoldDB" id="A0A645BJ46"/>
<sequence>MVRNTRAVITITVIFLVVQIAIIFALASQDRPDHVRSVILTTGLLAVYTFLEVRYGFYMNNFVRVMVMLTIFLDALFGSYFDLYATSVIFDKILHVIGTYSFALFAYVLVTQMLKNPIGKPVKFILAVCLGLSLGGVYEIFEFLTDSLSHPTPPSQPSLLDTNLDLIGDTAGALLAAAHVISVNFVNREF</sequence>
<organism evidence="2">
    <name type="scientific">bioreactor metagenome</name>
    <dbReference type="NCBI Taxonomy" id="1076179"/>
    <lineage>
        <taxon>unclassified sequences</taxon>
        <taxon>metagenomes</taxon>
        <taxon>ecological metagenomes</taxon>
    </lineage>
</organism>
<feature type="transmembrane region" description="Helical" evidence="1">
    <location>
        <begin position="7"/>
        <end position="28"/>
    </location>
</feature>
<comment type="caution">
    <text evidence="2">The sequence shown here is derived from an EMBL/GenBank/DDBJ whole genome shotgun (WGS) entry which is preliminary data.</text>
</comment>
<evidence type="ECO:0000256" key="1">
    <source>
        <dbReference type="SAM" id="Phobius"/>
    </source>
</evidence>
<feature type="transmembrane region" description="Helical" evidence="1">
    <location>
        <begin position="122"/>
        <end position="141"/>
    </location>
</feature>
<dbReference type="EMBL" id="VSSQ01020481">
    <property type="protein sequence ID" value="MPM65377.1"/>
    <property type="molecule type" value="Genomic_DNA"/>
</dbReference>
<evidence type="ECO:0008006" key="3">
    <source>
        <dbReference type="Google" id="ProtNLM"/>
    </source>
</evidence>
<name>A0A645BJ46_9ZZZZ</name>
<reference evidence="2" key="1">
    <citation type="submission" date="2019-08" db="EMBL/GenBank/DDBJ databases">
        <authorList>
            <person name="Kucharzyk K."/>
            <person name="Murdoch R.W."/>
            <person name="Higgins S."/>
            <person name="Loffler F."/>
        </authorList>
    </citation>
    <scope>NUCLEOTIDE SEQUENCE</scope>
</reference>
<evidence type="ECO:0000313" key="2">
    <source>
        <dbReference type="EMBL" id="MPM65377.1"/>
    </source>
</evidence>
<protein>
    <recommendedName>
        <fullName evidence="3">Inner membrane protein YjdF</fullName>
    </recommendedName>
</protein>
<keyword evidence="1" id="KW-0812">Transmembrane</keyword>
<feature type="transmembrane region" description="Helical" evidence="1">
    <location>
        <begin position="166"/>
        <end position="186"/>
    </location>
</feature>